<protein>
    <submittedName>
        <fullName evidence="1">Uncharacterized protein</fullName>
    </submittedName>
</protein>
<comment type="caution">
    <text evidence="1">The sequence shown here is derived from an EMBL/GenBank/DDBJ whole genome shotgun (WGS) entry which is preliminary data.</text>
</comment>
<sequence>MKIPTCALKSPFPSAKDINRWVADAIAAFKNVSMAMAPATTLKIPKSVAPKAAKINLVEYNDINTVIAIRAYKNPVFFATLLACCI</sequence>
<keyword evidence="2" id="KW-1185">Reference proteome</keyword>
<name>A0ABV2TXS8_9FLAO</name>
<organism evidence="1 2">
    <name type="scientific">Sediminicola luteus</name>
    <dbReference type="NCBI Taxonomy" id="319238"/>
    <lineage>
        <taxon>Bacteria</taxon>
        <taxon>Pseudomonadati</taxon>
        <taxon>Bacteroidota</taxon>
        <taxon>Flavobacteriia</taxon>
        <taxon>Flavobacteriales</taxon>
        <taxon>Flavobacteriaceae</taxon>
        <taxon>Sediminicola</taxon>
    </lineage>
</organism>
<gene>
    <name evidence="1" type="ORF">ABXZ32_11780</name>
</gene>
<proteinExistence type="predicted"/>
<dbReference type="EMBL" id="JBEWYP010000006">
    <property type="protein sequence ID" value="MET7030081.1"/>
    <property type="molecule type" value="Genomic_DNA"/>
</dbReference>
<accession>A0ABV2TXS8</accession>
<evidence type="ECO:0000313" key="1">
    <source>
        <dbReference type="EMBL" id="MET7030081.1"/>
    </source>
</evidence>
<dbReference type="Proteomes" id="UP001549773">
    <property type="component" value="Unassembled WGS sequence"/>
</dbReference>
<evidence type="ECO:0000313" key="2">
    <source>
        <dbReference type="Proteomes" id="UP001549773"/>
    </source>
</evidence>
<reference evidence="1 2" key="1">
    <citation type="submission" date="2024-07" db="EMBL/GenBank/DDBJ databases">
        <title>The genome sequence of type strain Sediminicola luteus GDMCC 1.2596T.</title>
        <authorList>
            <person name="Liu Y."/>
        </authorList>
    </citation>
    <scope>NUCLEOTIDE SEQUENCE [LARGE SCALE GENOMIC DNA]</scope>
    <source>
        <strain evidence="1 2">GDMCC 1.2596</strain>
    </source>
</reference>